<dbReference type="SUPFAM" id="SSF81631">
    <property type="entry name" value="PAP/OAS1 substrate-binding domain"/>
    <property type="match status" value="1"/>
</dbReference>
<dbReference type="Gene3D" id="1.10.1410.10">
    <property type="match status" value="1"/>
</dbReference>
<evidence type="ECO:0000256" key="2">
    <source>
        <dbReference type="ARBA" id="ARBA00022842"/>
    </source>
</evidence>
<dbReference type="Pfam" id="PF22600">
    <property type="entry name" value="MTPAP-like_central"/>
    <property type="match status" value="1"/>
</dbReference>
<feature type="compositionally biased region" description="Basic and acidic residues" evidence="3">
    <location>
        <begin position="779"/>
        <end position="791"/>
    </location>
</feature>
<dbReference type="GO" id="GO:0046872">
    <property type="term" value="F:metal ion binding"/>
    <property type="evidence" value="ECO:0007669"/>
    <property type="project" value="UniProtKB-KW"/>
</dbReference>
<feature type="compositionally biased region" description="Low complexity" evidence="3">
    <location>
        <begin position="65"/>
        <end position="74"/>
    </location>
</feature>
<dbReference type="AlphaFoldDB" id="A0A0F7V4J3"/>
<gene>
    <name evidence="6" type="ORF">BN1205_105840</name>
</gene>
<feature type="domain" description="Poly(A) RNA polymerase mitochondrial-like central palm" evidence="5">
    <location>
        <begin position="326"/>
        <end position="490"/>
    </location>
</feature>
<feature type="region of interest" description="Disordered" evidence="3">
    <location>
        <begin position="391"/>
        <end position="412"/>
    </location>
</feature>
<accession>A0A0F7V4J3</accession>
<feature type="compositionally biased region" description="Basic and acidic residues" evidence="3">
    <location>
        <begin position="1"/>
        <end position="42"/>
    </location>
</feature>
<dbReference type="InterPro" id="IPR043519">
    <property type="entry name" value="NT_sf"/>
</dbReference>
<dbReference type="PANTHER" id="PTHR23092">
    <property type="entry name" value="POLY(A) RNA POLYMERASE"/>
    <property type="match status" value="1"/>
</dbReference>
<feature type="region of interest" description="Disordered" evidence="3">
    <location>
        <begin position="717"/>
        <end position="750"/>
    </location>
</feature>
<dbReference type="CDD" id="cd05402">
    <property type="entry name" value="NT_PAP_TUTase"/>
    <property type="match status" value="1"/>
</dbReference>
<dbReference type="InterPro" id="IPR045862">
    <property type="entry name" value="Trf4-like"/>
</dbReference>
<keyword evidence="2" id="KW-0460">Magnesium</keyword>
<dbReference type="Pfam" id="PF03828">
    <property type="entry name" value="PAP_assoc"/>
    <property type="match status" value="1"/>
</dbReference>
<evidence type="ECO:0000313" key="6">
    <source>
        <dbReference type="EMBL" id="CEL76131.1"/>
    </source>
</evidence>
<dbReference type="InterPro" id="IPR054708">
    <property type="entry name" value="MTPAP-like_central"/>
</dbReference>
<name>A0A0F7V4J3_TOXGV</name>
<feature type="compositionally biased region" description="Basic and acidic residues" evidence="3">
    <location>
        <begin position="823"/>
        <end position="834"/>
    </location>
</feature>
<dbReference type="GO" id="GO:0031123">
    <property type="term" value="P:RNA 3'-end processing"/>
    <property type="evidence" value="ECO:0007669"/>
    <property type="project" value="TreeGrafter"/>
</dbReference>
<evidence type="ECO:0000259" key="4">
    <source>
        <dbReference type="Pfam" id="PF03828"/>
    </source>
</evidence>
<proteinExistence type="predicted"/>
<dbReference type="GO" id="GO:0043634">
    <property type="term" value="P:polyadenylation-dependent ncRNA catabolic process"/>
    <property type="evidence" value="ECO:0007669"/>
    <property type="project" value="TreeGrafter"/>
</dbReference>
<evidence type="ECO:0000259" key="5">
    <source>
        <dbReference type="Pfam" id="PF22600"/>
    </source>
</evidence>
<dbReference type="SUPFAM" id="SSF81301">
    <property type="entry name" value="Nucleotidyltransferase"/>
    <property type="match status" value="1"/>
</dbReference>
<keyword evidence="6" id="KW-0548">Nucleotidyltransferase</keyword>
<dbReference type="GO" id="GO:1990817">
    <property type="term" value="F:poly(A) RNA polymerase activity"/>
    <property type="evidence" value="ECO:0007669"/>
    <property type="project" value="InterPro"/>
</dbReference>
<feature type="compositionally biased region" description="Basic and acidic residues" evidence="3">
    <location>
        <begin position="217"/>
        <end position="243"/>
    </location>
</feature>
<feature type="region of interest" description="Disordered" evidence="3">
    <location>
        <begin position="1"/>
        <end position="74"/>
    </location>
</feature>
<dbReference type="GO" id="GO:0005730">
    <property type="term" value="C:nucleolus"/>
    <property type="evidence" value="ECO:0007669"/>
    <property type="project" value="TreeGrafter"/>
</dbReference>
<keyword evidence="1" id="KW-0479">Metal-binding</keyword>
<dbReference type="GO" id="GO:0031499">
    <property type="term" value="C:TRAMP complex"/>
    <property type="evidence" value="ECO:0007669"/>
    <property type="project" value="TreeGrafter"/>
</dbReference>
<organism evidence="6">
    <name type="scientific">Toxoplasma gondii (strain ATCC 50861 / VEG)</name>
    <dbReference type="NCBI Taxonomy" id="432359"/>
    <lineage>
        <taxon>Eukaryota</taxon>
        <taxon>Sar</taxon>
        <taxon>Alveolata</taxon>
        <taxon>Apicomplexa</taxon>
        <taxon>Conoidasida</taxon>
        <taxon>Coccidia</taxon>
        <taxon>Eucoccidiorida</taxon>
        <taxon>Eimeriorina</taxon>
        <taxon>Sarcocystidae</taxon>
        <taxon>Toxoplasma</taxon>
    </lineage>
</organism>
<feature type="region of interest" description="Disordered" evidence="3">
    <location>
        <begin position="776"/>
        <end position="839"/>
    </location>
</feature>
<dbReference type="Gene3D" id="3.30.460.10">
    <property type="entry name" value="Beta Polymerase, domain 2"/>
    <property type="match status" value="1"/>
</dbReference>
<feature type="compositionally biased region" description="Basic and acidic residues" evidence="3">
    <location>
        <begin position="133"/>
        <end position="144"/>
    </location>
</feature>
<dbReference type="InterPro" id="IPR002058">
    <property type="entry name" value="PAP_assoc"/>
</dbReference>
<feature type="region of interest" description="Disordered" evidence="3">
    <location>
        <begin position="106"/>
        <end position="165"/>
    </location>
</feature>
<evidence type="ECO:0000256" key="3">
    <source>
        <dbReference type="SAM" id="MobiDB-lite"/>
    </source>
</evidence>
<keyword evidence="6" id="KW-0808">Transferase</keyword>
<dbReference type="EMBL" id="LN714499">
    <property type="protein sequence ID" value="CEL76131.1"/>
    <property type="molecule type" value="Genomic_DNA"/>
</dbReference>
<evidence type="ECO:0000256" key="1">
    <source>
        <dbReference type="ARBA" id="ARBA00022723"/>
    </source>
</evidence>
<dbReference type="GO" id="GO:0003729">
    <property type="term" value="F:mRNA binding"/>
    <property type="evidence" value="ECO:0007669"/>
    <property type="project" value="TreeGrafter"/>
</dbReference>
<feature type="region of interest" description="Disordered" evidence="3">
    <location>
        <begin position="212"/>
        <end position="256"/>
    </location>
</feature>
<dbReference type="PANTHER" id="PTHR23092:SF15">
    <property type="entry name" value="INACTIVE NON-CANONICAL POLY(A) RNA POLYMERASE PROTEIN TRF4-2-RELATED"/>
    <property type="match status" value="1"/>
</dbReference>
<reference evidence="6" key="1">
    <citation type="journal article" date="2015" name="PLoS ONE">
        <title>Comprehensive Evaluation of Toxoplasma gondii VEG and Neospora caninum LIV Genomes with Tachyzoite Stage Transcriptome and Proteome Defines Novel Transcript Features.</title>
        <authorList>
            <person name="Ramaprasad A."/>
            <person name="Mourier T."/>
            <person name="Naeem R."/>
            <person name="Malas T.B."/>
            <person name="Moussa E."/>
            <person name="Panigrahi A."/>
            <person name="Vermont S.J."/>
            <person name="Otto T.D."/>
            <person name="Wastling J."/>
            <person name="Pain A."/>
        </authorList>
    </citation>
    <scope>NUCLEOTIDE SEQUENCE</scope>
    <source>
        <strain evidence="6">VEG</strain>
    </source>
</reference>
<feature type="domain" description="PAP-associated" evidence="4">
    <location>
        <begin position="556"/>
        <end position="611"/>
    </location>
</feature>
<feature type="compositionally biased region" description="Basic and acidic residues" evidence="3">
    <location>
        <begin position="799"/>
        <end position="811"/>
    </location>
</feature>
<feature type="region of interest" description="Disordered" evidence="3">
    <location>
        <begin position="279"/>
        <end position="299"/>
    </location>
</feature>
<protein>
    <submittedName>
        <fullName evidence="6">Polynucleotide adenylyltransferase</fullName>
    </submittedName>
</protein>
<sequence length="878" mass="96679">MKDAEHTEKDEGGDPPQRDRTIMTHRADGEHSGAEEERRNSDAEETEASGRPQHSKEGKAGDAPSSNAVSWSSPSFSYESWLQGADAYLLEDESKHLRQRELNKIFKKKLSEYNATRPRRESPDPQESSHVPTDGRDRAAEAGRGEGGADSDAGAKRAEAARAPAPVREALKEDFLAFAEFKRNAQKPEPRKAAAEVASDPPWFSPAVAAAATADTWEPRERGGDLRGEPLRRCGTRRDKTTFPERGQGASASPPSFHVSLHKEICDLLAYIQPTDVSRSSGVQRRRQAPAASPQAPGAVVWTAEQPHQRVGELHARWKVEEYKTLKAIARLQFAASLSFPGCSCKCFGSFATSMMLPGGDVDICILIPSSSSLPSSASSSSSSSCAVLGSTWTPASRGENHPASVNRKRRREEGNSALLASLSPEAALHHSESVAQLTLLSATLLDLKVAQALELVSSARVPIVKYIDAETGVPVDVSVNQPSSLETTAFAREMLVKFPLLRPLLLLVKFFLKLRNLSETYRGGAGSYLLFTMGLLFLKSWPAAHDPTLQRGLLLSHLLIDFFHFWGRHWNYRDWGGCVRGLGHTFLKDARPELWGERRELLCMESPTTPDIDLGKNAFNISNVRAAFHQAFADLMALQVEWVEAEAQWRAARESRRKDGNIDVPLPRMFSESLLAHLFDPAHAVFSLREPRRVQVPREETVRSLLGLGRARLARRERGRHERLNEEKQQQRTGAEKEKGGKAENEMARVEPDIPLEMMEEVAATFLLASSALQVESEEPRNAQVKRERAGTGGAAENAEKAVEDTESRRAPGSALSAAAPRAEEGRRSRSSEEDFDDPEVAQVFAAFHENVTESHVKKKLQGGYAAFLARLSVLAS</sequence>